<dbReference type="AlphaFoldDB" id="A0A4U6WT20"/>
<evidence type="ECO:0000313" key="2">
    <source>
        <dbReference type="EMBL" id="TKW42387.1"/>
    </source>
</evidence>
<keyword evidence="3" id="KW-1185">Reference proteome</keyword>
<dbReference type="Proteomes" id="UP000298652">
    <property type="component" value="Chromosome 1"/>
</dbReference>
<feature type="region of interest" description="Disordered" evidence="1">
    <location>
        <begin position="70"/>
        <end position="90"/>
    </location>
</feature>
<evidence type="ECO:0000313" key="3">
    <source>
        <dbReference type="Proteomes" id="UP000298652"/>
    </source>
</evidence>
<reference evidence="2" key="1">
    <citation type="submission" date="2019-03" db="EMBL/GenBank/DDBJ databases">
        <title>WGS assembly of Setaria viridis.</title>
        <authorList>
            <person name="Huang P."/>
            <person name="Jenkins J."/>
            <person name="Grimwood J."/>
            <person name="Barry K."/>
            <person name="Healey A."/>
            <person name="Mamidi S."/>
            <person name="Sreedasyam A."/>
            <person name="Shu S."/>
            <person name="Feldman M."/>
            <person name="Wu J."/>
            <person name="Yu Y."/>
            <person name="Chen C."/>
            <person name="Johnson J."/>
            <person name="Rokhsar D."/>
            <person name="Baxter I."/>
            <person name="Schmutz J."/>
            <person name="Brutnell T."/>
            <person name="Kellogg E."/>
        </authorList>
    </citation>
    <scope>NUCLEOTIDE SEQUENCE [LARGE SCALE GENOMIC DNA]</scope>
</reference>
<dbReference type="EMBL" id="CM016552">
    <property type="protein sequence ID" value="TKW42387.1"/>
    <property type="molecule type" value="Genomic_DNA"/>
</dbReference>
<organism evidence="2 3">
    <name type="scientific">Setaria viridis</name>
    <name type="common">Green bristlegrass</name>
    <name type="synonym">Setaria italica subsp. viridis</name>
    <dbReference type="NCBI Taxonomy" id="4556"/>
    <lineage>
        <taxon>Eukaryota</taxon>
        <taxon>Viridiplantae</taxon>
        <taxon>Streptophyta</taxon>
        <taxon>Embryophyta</taxon>
        <taxon>Tracheophyta</taxon>
        <taxon>Spermatophyta</taxon>
        <taxon>Magnoliopsida</taxon>
        <taxon>Liliopsida</taxon>
        <taxon>Poales</taxon>
        <taxon>Poaceae</taxon>
        <taxon>PACMAD clade</taxon>
        <taxon>Panicoideae</taxon>
        <taxon>Panicodae</taxon>
        <taxon>Paniceae</taxon>
        <taxon>Cenchrinae</taxon>
        <taxon>Setaria</taxon>
    </lineage>
</organism>
<proteinExistence type="predicted"/>
<protein>
    <submittedName>
        <fullName evidence="2">Uncharacterized protein</fullName>
    </submittedName>
</protein>
<name>A0A4U6WT20_SETVI</name>
<sequence>MIRAIVEWRHLELATMKKLSHELAEQLHLGQEDCRLNWPRSGGHPNAGHCPVCKAAVPEGRLLPLYGRRAPSFGTADPRRNGGGGHNERRLRFDVRPTGALNNLHGHHYGDHWGWVLHSNAGCLIRRAFLAEQLSSLPPRPVIVCDGQRRIKRSDMALPCRHRAALLSPLLKYAIHVLRCCFNSFTCNN</sequence>
<evidence type="ECO:0000256" key="1">
    <source>
        <dbReference type="SAM" id="MobiDB-lite"/>
    </source>
</evidence>
<dbReference type="Gramene" id="TKW42387">
    <property type="protein sequence ID" value="TKW42387"/>
    <property type="gene ID" value="SEVIR_1G381150v2"/>
</dbReference>
<accession>A0A4U6WT20</accession>
<gene>
    <name evidence="2" type="ORF">SEVIR_1G381150v2</name>
</gene>